<name>A0A0G0MQB1_9BACT</name>
<dbReference type="PROSITE" id="PS00409">
    <property type="entry name" value="PROKAR_NTER_METHYL"/>
    <property type="match status" value="1"/>
</dbReference>
<protein>
    <recommendedName>
        <fullName evidence="4">Prepilin-type N-terminal cleavage/methylation domain-containing protein</fullName>
    </recommendedName>
</protein>
<feature type="transmembrane region" description="Helical" evidence="1">
    <location>
        <begin position="20"/>
        <end position="41"/>
    </location>
</feature>
<dbReference type="STRING" id="1619100.UT34_C0001G0259"/>
<comment type="caution">
    <text evidence="2">The sequence shown here is derived from an EMBL/GenBank/DDBJ whole genome shotgun (WGS) entry which is preliminary data.</text>
</comment>
<reference evidence="2 3" key="1">
    <citation type="journal article" date="2015" name="Nature">
        <title>rRNA introns, odd ribosomes, and small enigmatic genomes across a large radiation of phyla.</title>
        <authorList>
            <person name="Brown C.T."/>
            <person name="Hug L.A."/>
            <person name="Thomas B.C."/>
            <person name="Sharon I."/>
            <person name="Castelle C.J."/>
            <person name="Singh A."/>
            <person name="Wilkins M.J."/>
            <person name="Williams K.H."/>
            <person name="Banfield J.F."/>
        </authorList>
    </citation>
    <scope>NUCLEOTIDE SEQUENCE [LARGE SCALE GENOMIC DNA]</scope>
</reference>
<dbReference type="NCBIfam" id="TIGR02532">
    <property type="entry name" value="IV_pilin_GFxxxE"/>
    <property type="match status" value="1"/>
</dbReference>
<gene>
    <name evidence="2" type="ORF">UT34_C0001G0259</name>
</gene>
<dbReference type="InterPro" id="IPR012902">
    <property type="entry name" value="N_methyl_site"/>
</dbReference>
<organism evidence="2 3">
    <name type="scientific">candidate division WS6 bacterium GW2011_GWF2_39_15</name>
    <dbReference type="NCBI Taxonomy" id="1619100"/>
    <lineage>
        <taxon>Bacteria</taxon>
        <taxon>Candidatus Dojkabacteria</taxon>
    </lineage>
</organism>
<dbReference type="EMBL" id="LBWK01000001">
    <property type="protein sequence ID" value="KKR06219.1"/>
    <property type="molecule type" value="Genomic_DNA"/>
</dbReference>
<sequence length="231" mass="26102">MKKGLRRSKQYSGVSLIEVLITMVIIGVVMILVSITLTTMIRTSIISTSRTATREESEFILELLRKTIRNSNTEDLRIYNVGGRAYNNTTGMTIDSSLTGYESTVTDGVSGTEIHFRPVGYGKWICVGFFPDYSDNTRGYVLKSVRQDLETSSDCFNSATSEYSQNTILLNSEDVDVNSLSLVFFPTYDENYLLTIDLDMEPIHWIANSDSIKPNYFKQTVVSTQKLTWED</sequence>
<dbReference type="Pfam" id="PF07963">
    <property type="entry name" value="N_methyl"/>
    <property type="match status" value="1"/>
</dbReference>
<dbReference type="AlphaFoldDB" id="A0A0G0MQB1"/>
<accession>A0A0G0MQB1</accession>
<keyword evidence="1" id="KW-0472">Membrane</keyword>
<keyword evidence="1" id="KW-0812">Transmembrane</keyword>
<evidence type="ECO:0000256" key="1">
    <source>
        <dbReference type="SAM" id="Phobius"/>
    </source>
</evidence>
<proteinExistence type="predicted"/>
<keyword evidence="1" id="KW-1133">Transmembrane helix</keyword>
<evidence type="ECO:0000313" key="3">
    <source>
        <dbReference type="Proteomes" id="UP000034799"/>
    </source>
</evidence>
<dbReference type="Proteomes" id="UP000034799">
    <property type="component" value="Unassembled WGS sequence"/>
</dbReference>
<evidence type="ECO:0008006" key="4">
    <source>
        <dbReference type="Google" id="ProtNLM"/>
    </source>
</evidence>
<evidence type="ECO:0000313" key="2">
    <source>
        <dbReference type="EMBL" id="KKR06219.1"/>
    </source>
</evidence>